<comment type="similarity">
    <text evidence="3">Belongs to the CobB/CobQ family. CobQ subfamily.</text>
</comment>
<keyword evidence="7" id="KW-0067">ATP-binding</keyword>
<dbReference type="Proteomes" id="UP000178449">
    <property type="component" value="Unassembled WGS sequence"/>
</dbReference>
<dbReference type="SUPFAM" id="SSF52317">
    <property type="entry name" value="Class I glutamine amidotransferase-like"/>
    <property type="match status" value="1"/>
</dbReference>
<evidence type="ECO:0000256" key="4">
    <source>
        <dbReference type="ARBA" id="ARBA00022573"/>
    </source>
</evidence>
<dbReference type="Gene3D" id="3.40.50.300">
    <property type="entry name" value="P-loop containing nucleotide triphosphate hydrolases"/>
    <property type="match status" value="1"/>
</dbReference>
<dbReference type="Gene3D" id="3.40.50.880">
    <property type="match status" value="1"/>
</dbReference>
<name>A0A1F6G731_9PROT</name>
<dbReference type="GO" id="GO:0009236">
    <property type="term" value="P:cobalamin biosynthetic process"/>
    <property type="evidence" value="ECO:0007669"/>
    <property type="project" value="UniProtKB-KW"/>
</dbReference>
<evidence type="ECO:0000256" key="2">
    <source>
        <dbReference type="ARBA" id="ARBA00004953"/>
    </source>
</evidence>
<dbReference type="Pfam" id="PF01656">
    <property type="entry name" value="CbiA"/>
    <property type="match status" value="1"/>
</dbReference>
<organism evidence="12 13">
    <name type="scientific">Candidatus Lambdaproteobacteria bacterium RIFOXYD2_FULL_50_16</name>
    <dbReference type="NCBI Taxonomy" id="1817772"/>
    <lineage>
        <taxon>Bacteria</taxon>
        <taxon>Pseudomonadati</taxon>
        <taxon>Pseudomonadota</taxon>
        <taxon>Candidatus Lambdaproteobacteria</taxon>
    </lineage>
</organism>
<keyword evidence="9" id="KW-0315">Glutamine amidotransferase</keyword>
<dbReference type="NCBIfam" id="NF002204">
    <property type="entry name" value="PRK01077.1"/>
    <property type="match status" value="1"/>
</dbReference>
<keyword evidence="5" id="KW-0436">Ligase</keyword>
<comment type="cofactor">
    <cofactor evidence="1">
        <name>Mg(2+)</name>
        <dbReference type="ChEBI" id="CHEBI:18420"/>
    </cofactor>
</comment>
<evidence type="ECO:0000256" key="8">
    <source>
        <dbReference type="ARBA" id="ARBA00022842"/>
    </source>
</evidence>
<evidence type="ECO:0000256" key="5">
    <source>
        <dbReference type="ARBA" id="ARBA00022598"/>
    </source>
</evidence>
<evidence type="ECO:0000313" key="12">
    <source>
        <dbReference type="EMBL" id="OGG93915.1"/>
    </source>
</evidence>
<protein>
    <submittedName>
        <fullName evidence="12">Uncharacterized protein</fullName>
    </submittedName>
</protein>
<dbReference type="NCBIfam" id="TIGR00379">
    <property type="entry name" value="cobB"/>
    <property type="match status" value="1"/>
</dbReference>
<evidence type="ECO:0000256" key="3">
    <source>
        <dbReference type="ARBA" id="ARBA00006205"/>
    </source>
</evidence>
<sequence>MISAPAKSGGKTTLTLGLARALSEAGERVRCFKKGPDYIDPLWHKLASGMDSYNLDPWMMERSVILSSFKRRSQGIDYTLIEGNHGLHDGLDLEGNFSTAGLAGLLKCPVLLSINGAGMNRGVAALVLGQMMMKPKVNLGGVVLSRVRSPRQESKMIQAIEHHTGVPVLGVLPDDPKMAVTERHLGLVPVSEDPKAEQRVAKAASLVNKNLDLQKIRILAQSAPALSLPNLQPKKKATGPRLPVGVIRDQAFTFYYPENLEALEDSGAELIFLDALKDQTIPPLAGLYIGGGFPESFLPELSANTSFKTELKNRLTAGLPCWAECGGLIYLAERAYFEGQEADLVGFLAGEISFYKKPVGYGYLEMEPFDKNFWLQGPIKGHEFHYSKLDPAPKGLFKLKRGVGLGASQDGMQIKNCFAGYTHLHALAVPDWAPGFMNFIRSQA</sequence>
<dbReference type="InterPro" id="IPR004484">
    <property type="entry name" value="CbiA/CobB_synth"/>
</dbReference>
<dbReference type="GO" id="GO:0042242">
    <property type="term" value="F:cobyrinic acid a,c-diamide synthase activity"/>
    <property type="evidence" value="ECO:0007669"/>
    <property type="project" value="InterPro"/>
</dbReference>
<evidence type="ECO:0000256" key="7">
    <source>
        <dbReference type="ARBA" id="ARBA00022840"/>
    </source>
</evidence>
<keyword evidence="6" id="KW-0547">Nucleotide-binding</keyword>
<comment type="caution">
    <text evidence="12">The sequence shown here is derived from an EMBL/GenBank/DDBJ whole genome shotgun (WGS) entry which is preliminary data.</text>
</comment>
<keyword evidence="8" id="KW-0460">Magnesium</keyword>
<dbReference type="STRING" id="1817772.A2527_09945"/>
<dbReference type="Pfam" id="PF07685">
    <property type="entry name" value="GATase_3"/>
    <property type="match status" value="1"/>
</dbReference>
<feature type="domain" description="CobB/CobQ-like glutamine amidotransferase" evidence="11">
    <location>
        <begin position="244"/>
        <end position="427"/>
    </location>
</feature>
<dbReference type="AlphaFoldDB" id="A0A1F6G731"/>
<evidence type="ECO:0000259" key="11">
    <source>
        <dbReference type="Pfam" id="PF07685"/>
    </source>
</evidence>
<reference evidence="12 13" key="1">
    <citation type="journal article" date="2016" name="Nat. Commun.">
        <title>Thousands of microbial genomes shed light on interconnected biogeochemical processes in an aquifer system.</title>
        <authorList>
            <person name="Anantharaman K."/>
            <person name="Brown C.T."/>
            <person name="Hug L.A."/>
            <person name="Sharon I."/>
            <person name="Castelle C.J."/>
            <person name="Probst A.J."/>
            <person name="Thomas B.C."/>
            <person name="Singh A."/>
            <person name="Wilkins M.J."/>
            <person name="Karaoz U."/>
            <person name="Brodie E.L."/>
            <person name="Williams K.H."/>
            <person name="Hubbard S.S."/>
            <person name="Banfield J.F."/>
        </authorList>
    </citation>
    <scope>NUCLEOTIDE SEQUENCE [LARGE SCALE GENOMIC DNA]</scope>
</reference>
<comment type="pathway">
    <text evidence="2">Cofactor biosynthesis; adenosylcobalamin biosynthesis.</text>
</comment>
<evidence type="ECO:0000256" key="1">
    <source>
        <dbReference type="ARBA" id="ARBA00001946"/>
    </source>
</evidence>
<evidence type="ECO:0000259" key="10">
    <source>
        <dbReference type="Pfam" id="PF01656"/>
    </source>
</evidence>
<dbReference type="GO" id="GO:0005524">
    <property type="term" value="F:ATP binding"/>
    <property type="evidence" value="ECO:0007669"/>
    <property type="project" value="UniProtKB-KW"/>
</dbReference>
<dbReference type="PANTHER" id="PTHR43873:SF1">
    <property type="entry name" value="COBYRINATE A,C-DIAMIDE SYNTHASE"/>
    <property type="match status" value="1"/>
</dbReference>
<evidence type="ECO:0000313" key="13">
    <source>
        <dbReference type="Proteomes" id="UP000178449"/>
    </source>
</evidence>
<accession>A0A1F6G731</accession>
<evidence type="ECO:0000256" key="9">
    <source>
        <dbReference type="ARBA" id="ARBA00022962"/>
    </source>
</evidence>
<dbReference type="SUPFAM" id="SSF52540">
    <property type="entry name" value="P-loop containing nucleoside triphosphate hydrolases"/>
    <property type="match status" value="1"/>
</dbReference>
<dbReference type="InterPro" id="IPR002586">
    <property type="entry name" value="CobQ/CobB/MinD/ParA_Nub-bd_dom"/>
</dbReference>
<dbReference type="InterPro" id="IPR027417">
    <property type="entry name" value="P-loop_NTPase"/>
</dbReference>
<dbReference type="InterPro" id="IPR011698">
    <property type="entry name" value="GATase_3"/>
</dbReference>
<gene>
    <name evidence="12" type="ORF">A2527_09945</name>
</gene>
<keyword evidence="4" id="KW-0169">Cobalamin biosynthesis</keyword>
<feature type="domain" description="CobQ/CobB/MinD/ParA nucleotide binding" evidence="10">
    <location>
        <begin position="10"/>
        <end position="179"/>
    </location>
</feature>
<dbReference type="CDD" id="cd03130">
    <property type="entry name" value="GATase1_CobB"/>
    <property type="match status" value="1"/>
</dbReference>
<dbReference type="EMBL" id="MFNE01000044">
    <property type="protein sequence ID" value="OGG93915.1"/>
    <property type="molecule type" value="Genomic_DNA"/>
</dbReference>
<evidence type="ECO:0000256" key="6">
    <source>
        <dbReference type="ARBA" id="ARBA00022741"/>
    </source>
</evidence>
<dbReference type="PANTHER" id="PTHR43873">
    <property type="entry name" value="COBYRINATE A,C-DIAMIDE SYNTHASE"/>
    <property type="match status" value="1"/>
</dbReference>
<dbReference type="InterPro" id="IPR029062">
    <property type="entry name" value="Class_I_gatase-like"/>
</dbReference>
<dbReference type="PROSITE" id="PS51274">
    <property type="entry name" value="GATASE_COBBQ"/>
    <property type="match status" value="1"/>
</dbReference>
<proteinExistence type="inferred from homology"/>